<feature type="transmembrane region" description="Helical" evidence="6">
    <location>
        <begin position="67"/>
        <end position="89"/>
    </location>
</feature>
<dbReference type="InterPro" id="IPR002549">
    <property type="entry name" value="AI-2E-like"/>
</dbReference>
<evidence type="ECO:0000256" key="2">
    <source>
        <dbReference type="ARBA" id="ARBA00009773"/>
    </source>
</evidence>
<proteinExistence type="inferred from homology"/>
<evidence type="ECO:0000256" key="5">
    <source>
        <dbReference type="ARBA" id="ARBA00023136"/>
    </source>
</evidence>
<feature type="transmembrane region" description="Helical" evidence="6">
    <location>
        <begin position="330"/>
        <end position="351"/>
    </location>
</feature>
<feature type="transmembrane region" description="Helical" evidence="6">
    <location>
        <begin position="12"/>
        <end position="32"/>
    </location>
</feature>
<gene>
    <name evidence="7" type="ORF">KDW_12200</name>
</gene>
<dbReference type="EMBL" id="BKZW01000001">
    <property type="protein sequence ID" value="GER87058.1"/>
    <property type="molecule type" value="Genomic_DNA"/>
</dbReference>
<evidence type="ECO:0000256" key="1">
    <source>
        <dbReference type="ARBA" id="ARBA00004141"/>
    </source>
</evidence>
<organism evidence="7 8">
    <name type="scientific">Dictyobacter vulcani</name>
    <dbReference type="NCBI Taxonomy" id="2607529"/>
    <lineage>
        <taxon>Bacteria</taxon>
        <taxon>Bacillati</taxon>
        <taxon>Chloroflexota</taxon>
        <taxon>Ktedonobacteria</taxon>
        <taxon>Ktedonobacterales</taxon>
        <taxon>Dictyobacteraceae</taxon>
        <taxon>Dictyobacter</taxon>
    </lineage>
</organism>
<evidence type="ECO:0000313" key="7">
    <source>
        <dbReference type="EMBL" id="GER87058.1"/>
    </source>
</evidence>
<keyword evidence="3 6" id="KW-0812">Transmembrane</keyword>
<sequence>MCMDQINWQRTRDILFSIVCFGIIFWAVWTLLGQFVEAIVVLLLSMAVAFLLTPAVNFLCKYGIPRIVATAITYIVVSGAIIGLAYQLVFSLVEQVNTFSNTISDFAFSLPDTLRSFIQALVHVGVPYSQIQNAISQIQGQVYDFATSIPGNVIALVTNGVNIFLNILLITVLSFYLTLDGKRIRNNLISISPRSWLPNVLLFEDALMRVVGNYIRGQLTLALIIGVGTSLICLVSGLGNYALICGVLAFLFETIPMVGPGLASITPILLSLLQGDPDLVRRTAIIVVLFIIMQALESNILGPRIVGHAVGLHPVAAILSLLVGAKLFGVFGALIATPIVAAAWVVVASIYRSARGESADQILSRKRAPWMIQRPNKVLVGGVNEQSKDELRSRVHVDERLEDTSTTH</sequence>
<feature type="transmembrane region" description="Helical" evidence="6">
    <location>
        <begin position="219"/>
        <end position="252"/>
    </location>
</feature>
<comment type="caution">
    <text evidence="7">The sequence shown here is derived from an EMBL/GenBank/DDBJ whole genome shotgun (WGS) entry which is preliminary data.</text>
</comment>
<evidence type="ECO:0000313" key="8">
    <source>
        <dbReference type="Proteomes" id="UP000326912"/>
    </source>
</evidence>
<keyword evidence="8" id="KW-1185">Reference proteome</keyword>
<dbReference type="PANTHER" id="PTHR21716">
    <property type="entry name" value="TRANSMEMBRANE PROTEIN"/>
    <property type="match status" value="1"/>
</dbReference>
<feature type="transmembrane region" description="Helical" evidence="6">
    <location>
        <begin position="38"/>
        <end position="60"/>
    </location>
</feature>
<dbReference type="PANTHER" id="PTHR21716:SF62">
    <property type="entry name" value="TRANSPORT PROTEIN YDBI-RELATED"/>
    <property type="match status" value="1"/>
</dbReference>
<evidence type="ECO:0000256" key="4">
    <source>
        <dbReference type="ARBA" id="ARBA00022989"/>
    </source>
</evidence>
<keyword evidence="4 6" id="KW-1133">Transmembrane helix</keyword>
<accession>A0A5J4KDI9</accession>
<evidence type="ECO:0000256" key="3">
    <source>
        <dbReference type="ARBA" id="ARBA00022692"/>
    </source>
</evidence>
<name>A0A5J4KDI9_9CHLR</name>
<protein>
    <submittedName>
        <fullName evidence="7">AI-2E family transporter</fullName>
    </submittedName>
</protein>
<dbReference type="Pfam" id="PF01594">
    <property type="entry name" value="AI-2E_transport"/>
    <property type="match status" value="1"/>
</dbReference>
<dbReference type="Proteomes" id="UP000326912">
    <property type="component" value="Unassembled WGS sequence"/>
</dbReference>
<reference evidence="7 8" key="1">
    <citation type="submission" date="2019-10" db="EMBL/GenBank/DDBJ databases">
        <title>Dictyobacter vulcani sp. nov., within the class Ktedonobacteria, isolated from soil of volcanic Mt. Zao.</title>
        <authorList>
            <person name="Zheng Y."/>
            <person name="Wang C.M."/>
            <person name="Sakai Y."/>
            <person name="Abe K."/>
            <person name="Yokota A."/>
            <person name="Yabe S."/>
        </authorList>
    </citation>
    <scope>NUCLEOTIDE SEQUENCE [LARGE SCALE GENOMIC DNA]</scope>
    <source>
        <strain evidence="7 8">W12</strain>
    </source>
</reference>
<keyword evidence="5 6" id="KW-0472">Membrane</keyword>
<dbReference type="GO" id="GO:0055085">
    <property type="term" value="P:transmembrane transport"/>
    <property type="evidence" value="ECO:0007669"/>
    <property type="project" value="TreeGrafter"/>
</dbReference>
<feature type="transmembrane region" description="Helical" evidence="6">
    <location>
        <begin position="279"/>
        <end position="296"/>
    </location>
</feature>
<comment type="similarity">
    <text evidence="2">Belongs to the autoinducer-2 exporter (AI-2E) (TC 2.A.86) family.</text>
</comment>
<dbReference type="AlphaFoldDB" id="A0A5J4KDI9"/>
<feature type="transmembrane region" description="Helical" evidence="6">
    <location>
        <begin position="153"/>
        <end position="179"/>
    </location>
</feature>
<evidence type="ECO:0000256" key="6">
    <source>
        <dbReference type="SAM" id="Phobius"/>
    </source>
</evidence>
<dbReference type="GO" id="GO:0016020">
    <property type="term" value="C:membrane"/>
    <property type="evidence" value="ECO:0007669"/>
    <property type="project" value="UniProtKB-SubCell"/>
</dbReference>
<comment type="subcellular location">
    <subcellularLocation>
        <location evidence="1">Membrane</location>
        <topology evidence="1">Multi-pass membrane protein</topology>
    </subcellularLocation>
</comment>